<dbReference type="Gene3D" id="1.25.10.10">
    <property type="entry name" value="Leucine-rich Repeat Variant"/>
    <property type="match status" value="1"/>
</dbReference>
<dbReference type="PANTHER" id="PTHR19316">
    <property type="entry name" value="PROTEIN FOLDING REGULATOR"/>
    <property type="match status" value="1"/>
</dbReference>
<dbReference type="Pfam" id="PF08609">
    <property type="entry name" value="Fes1"/>
    <property type="match status" value="1"/>
</dbReference>
<gene>
    <name evidence="4" type="ORF">PPACK8108_LOCUS1161</name>
</gene>
<name>A0AAV0AIZ2_PHAPC</name>
<dbReference type="InterPro" id="IPR011989">
    <property type="entry name" value="ARM-like"/>
</dbReference>
<keyword evidence="2" id="KW-0677">Repeat</keyword>
<evidence type="ECO:0000313" key="4">
    <source>
        <dbReference type="EMBL" id="CAH7666809.1"/>
    </source>
</evidence>
<dbReference type="SUPFAM" id="SSF48371">
    <property type="entry name" value="ARM repeat"/>
    <property type="match status" value="1"/>
</dbReference>
<proteinExistence type="inferred from homology"/>
<evidence type="ECO:0000256" key="1">
    <source>
        <dbReference type="ARBA" id="ARBA00011045"/>
    </source>
</evidence>
<organism evidence="4 5">
    <name type="scientific">Phakopsora pachyrhizi</name>
    <name type="common">Asian soybean rust disease fungus</name>
    <dbReference type="NCBI Taxonomy" id="170000"/>
    <lineage>
        <taxon>Eukaryota</taxon>
        <taxon>Fungi</taxon>
        <taxon>Dikarya</taxon>
        <taxon>Basidiomycota</taxon>
        <taxon>Pucciniomycotina</taxon>
        <taxon>Pucciniomycetes</taxon>
        <taxon>Pucciniales</taxon>
        <taxon>Phakopsoraceae</taxon>
        <taxon>Phakopsora</taxon>
    </lineage>
</organism>
<dbReference type="EMBL" id="CALTRL010000156">
    <property type="protein sequence ID" value="CAH7666809.1"/>
    <property type="molecule type" value="Genomic_DNA"/>
</dbReference>
<dbReference type="InterPro" id="IPR050693">
    <property type="entry name" value="Hsp70_NEF-Inhibitors"/>
</dbReference>
<dbReference type="Proteomes" id="UP001153365">
    <property type="component" value="Unassembled WGS sequence"/>
</dbReference>
<dbReference type="GO" id="GO:0000774">
    <property type="term" value="F:adenyl-nucleotide exchange factor activity"/>
    <property type="evidence" value="ECO:0007669"/>
    <property type="project" value="TreeGrafter"/>
</dbReference>
<sequence length="380" mass="42495">MSSSDQPRLNQLLHWAVENSPTPTLTPNTNQTTAITSTNQNLFTNPSETQADDHSNHINQQSAKNKRLDPGVLDAILGKQDAVRMREAMDVLEDRSKTLAIRTQAGSCLEELVQDLDNTNDMEVIGLWPRLMKLLEGFDESDDDLIKFYACWICGTAVQNNPKSQLAFLKRDPIPVIIGILSNSNEQTQAKALYCLSSTLRNSPRDLGVMKSFGQSHGWETIHGCLIGPSMKLRRKAVFLINGLVLEDLVDLESLRVDGLLKTLIESISPSKGIPAGPNGDLNCQDDDYTEKAIRSIVTITLRTDSDPTTVSDPRNLLSDQEKRMIRDVLEENRFLLSNSTDDDDDDDDDDDTRRIERILESSGIGRSEWEQFLKILTNP</sequence>
<comment type="caution">
    <text evidence="4">The sequence shown here is derived from an EMBL/GenBank/DDBJ whole genome shotgun (WGS) entry which is preliminary data.</text>
</comment>
<accession>A0AAV0AIZ2</accession>
<dbReference type="GO" id="GO:0005783">
    <property type="term" value="C:endoplasmic reticulum"/>
    <property type="evidence" value="ECO:0007669"/>
    <property type="project" value="TreeGrafter"/>
</dbReference>
<dbReference type="PANTHER" id="PTHR19316:SF18">
    <property type="entry name" value="HSP70-BINDING PROTEIN 1"/>
    <property type="match status" value="1"/>
</dbReference>
<evidence type="ECO:0000313" key="5">
    <source>
        <dbReference type="Proteomes" id="UP001153365"/>
    </source>
</evidence>
<comment type="similarity">
    <text evidence="1">Belongs to the FES1 family.</text>
</comment>
<dbReference type="InterPro" id="IPR013918">
    <property type="entry name" value="Nucleotide_exch_fac_Fes1"/>
</dbReference>
<dbReference type="InterPro" id="IPR016024">
    <property type="entry name" value="ARM-type_fold"/>
</dbReference>
<protein>
    <submittedName>
        <fullName evidence="4">Adenyl-nucleotide exchange factor</fullName>
    </submittedName>
</protein>
<dbReference type="AlphaFoldDB" id="A0AAV0AIZ2"/>
<reference evidence="4" key="1">
    <citation type="submission" date="2022-06" db="EMBL/GenBank/DDBJ databases">
        <authorList>
            <consortium name="SYNGENTA / RWTH Aachen University"/>
        </authorList>
    </citation>
    <scope>NUCLEOTIDE SEQUENCE</scope>
</reference>
<keyword evidence="5" id="KW-1185">Reference proteome</keyword>
<evidence type="ECO:0000256" key="2">
    <source>
        <dbReference type="ARBA" id="ARBA00022737"/>
    </source>
</evidence>
<evidence type="ECO:0000259" key="3">
    <source>
        <dbReference type="Pfam" id="PF08609"/>
    </source>
</evidence>
<feature type="domain" description="Nucleotide exchange factor Fes1" evidence="3">
    <location>
        <begin position="9"/>
        <end position="122"/>
    </location>
</feature>